<dbReference type="EMBL" id="BAAAZW010000003">
    <property type="protein sequence ID" value="GAA3955948.1"/>
    <property type="molecule type" value="Genomic_DNA"/>
</dbReference>
<dbReference type="RefSeq" id="WP_344781904.1">
    <property type="nucleotide sequence ID" value="NZ_BAAAZW010000003.1"/>
</dbReference>
<name>A0ABP7NXB3_9ACTN</name>
<proteinExistence type="predicted"/>
<reference evidence="2" key="1">
    <citation type="journal article" date="2019" name="Int. J. Syst. Evol. Microbiol.">
        <title>The Global Catalogue of Microorganisms (GCM) 10K type strain sequencing project: providing services to taxonomists for standard genome sequencing and annotation.</title>
        <authorList>
            <consortium name="The Broad Institute Genomics Platform"/>
            <consortium name="The Broad Institute Genome Sequencing Center for Infectious Disease"/>
            <person name="Wu L."/>
            <person name="Ma J."/>
        </authorList>
    </citation>
    <scope>NUCLEOTIDE SEQUENCE [LARGE SCALE GENOMIC DNA]</scope>
    <source>
        <strain evidence="2">JCM 16923</strain>
    </source>
</reference>
<dbReference type="Proteomes" id="UP001418444">
    <property type="component" value="Unassembled WGS sequence"/>
</dbReference>
<accession>A0ABP7NXB3</accession>
<evidence type="ECO:0000313" key="2">
    <source>
        <dbReference type="Proteomes" id="UP001418444"/>
    </source>
</evidence>
<keyword evidence="2" id="KW-1185">Reference proteome</keyword>
<organism evidence="1 2">
    <name type="scientific">Gordonia caeni</name>
    <dbReference type="NCBI Taxonomy" id="1007097"/>
    <lineage>
        <taxon>Bacteria</taxon>
        <taxon>Bacillati</taxon>
        <taxon>Actinomycetota</taxon>
        <taxon>Actinomycetes</taxon>
        <taxon>Mycobacteriales</taxon>
        <taxon>Gordoniaceae</taxon>
        <taxon>Gordonia</taxon>
    </lineage>
</organism>
<protein>
    <submittedName>
        <fullName evidence="1">Helix-turn-helix domain-containing protein</fullName>
    </submittedName>
</protein>
<gene>
    <name evidence="1" type="ORF">GCM10022231_13360</name>
</gene>
<dbReference type="SUPFAM" id="SSF46785">
    <property type="entry name" value="Winged helix' DNA-binding domain"/>
    <property type="match status" value="1"/>
</dbReference>
<dbReference type="InterPro" id="IPR036390">
    <property type="entry name" value="WH_DNA-bd_sf"/>
</dbReference>
<sequence>MDLREELLSALRAGDGPQTLARLAQAVQRPPTTVRFHLAGLLDDGLAEATPLPPAGPGRPQLAYSARACMDPAGSREFGLLAGALAAALDADPDGAAKAARSGHRLGTVQADPCTGTMEDLLSVLTGMGFSPTATGSRIRLQRCPFLEAAREHPAITCSVHRGLMQGVLDAHGDRRRADLDPFVDGDHCLATIGPPRSAGAPAVR</sequence>
<comment type="caution">
    <text evidence="1">The sequence shown here is derived from an EMBL/GenBank/DDBJ whole genome shotgun (WGS) entry which is preliminary data.</text>
</comment>
<evidence type="ECO:0000313" key="1">
    <source>
        <dbReference type="EMBL" id="GAA3955948.1"/>
    </source>
</evidence>